<dbReference type="EMBL" id="PJQY01002500">
    <property type="protein sequence ID" value="PQP93044.1"/>
    <property type="molecule type" value="Genomic_DNA"/>
</dbReference>
<protein>
    <submittedName>
        <fullName evidence="1">Uncharacterized protein</fullName>
    </submittedName>
</protein>
<reference evidence="1 2" key="1">
    <citation type="submission" date="2018-02" db="EMBL/GenBank/DDBJ databases">
        <title>Draft genome of wild Prunus yedoensis var. nudiflora.</title>
        <authorList>
            <person name="Baek S."/>
            <person name="Kim J.-H."/>
            <person name="Choi K."/>
            <person name="Kim G.-B."/>
            <person name="Cho A."/>
            <person name="Jang H."/>
            <person name="Shin C.-H."/>
            <person name="Yu H.-J."/>
            <person name="Mun J.-H."/>
        </authorList>
    </citation>
    <scope>NUCLEOTIDE SEQUENCE [LARGE SCALE GENOMIC DNA]</scope>
    <source>
        <strain evidence="2">cv. Jeju island</strain>
        <tissue evidence="1">Leaf</tissue>
    </source>
</reference>
<dbReference type="Proteomes" id="UP000250321">
    <property type="component" value="Unassembled WGS sequence"/>
</dbReference>
<dbReference type="OrthoDB" id="1895098at2759"/>
<comment type="caution">
    <text evidence="1">The sequence shown here is derived from an EMBL/GenBank/DDBJ whole genome shotgun (WGS) entry which is preliminary data.</text>
</comment>
<accession>A0A314XGY4</accession>
<evidence type="ECO:0000313" key="1">
    <source>
        <dbReference type="EMBL" id="PQP93044.1"/>
    </source>
</evidence>
<dbReference type="AlphaFoldDB" id="A0A314XGY4"/>
<keyword evidence="2" id="KW-1185">Reference proteome</keyword>
<gene>
    <name evidence="1" type="ORF">Pyn_14325</name>
</gene>
<evidence type="ECO:0000313" key="2">
    <source>
        <dbReference type="Proteomes" id="UP000250321"/>
    </source>
</evidence>
<proteinExistence type="predicted"/>
<organism evidence="1 2">
    <name type="scientific">Prunus yedoensis var. nudiflora</name>
    <dbReference type="NCBI Taxonomy" id="2094558"/>
    <lineage>
        <taxon>Eukaryota</taxon>
        <taxon>Viridiplantae</taxon>
        <taxon>Streptophyta</taxon>
        <taxon>Embryophyta</taxon>
        <taxon>Tracheophyta</taxon>
        <taxon>Spermatophyta</taxon>
        <taxon>Magnoliopsida</taxon>
        <taxon>eudicotyledons</taxon>
        <taxon>Gunneridae</taxon>
        <taxon>Pentapetalae</taxon>
        <taxon>rosids</taxon>
        <taxon>fabids</taxon>
        <taxon>Rosales</taxon>
        <taxon>Rosaceae</taxon>
        <taxon>Amygdaloideae</taxon>
        <taxon>Amygdaleae</taxon>
        <taxon>Prunus</taxon>
    </lineage>
</organism>
<sequence length="130" mass="14453">MSCNGIVSIGRSNAPLAVVVRDRNEVIGDSGTENGVTSFNWKDWVEDVNFGCVENIVADFYVPSNEEEAYSTPNVHPHRESNFQVSTMQVTQVQYETLQQSSWTQMHTSQVHLVHGKSVEDIDYGGGFLA</sequence>
<name>A0A314XGY4_PRUYE</name>